<dbReference type="Gene3D" id="3.30.2010.10">
    <property type="entry name" value="Metalloproteases ('zincins'), catalytic domain"/>
    <property type="match status" value="1"/>
</dbReference>
<gene>
    <name evidence="3" type="ORF">GCM10023081_06700</name>
</gene>
<dbReference type="CDD" id="cd07344">
    <property type="entry name" value="M48_yhfN_like"/>
    <property type="match status" value="1"/>
</dbReference>
<dbReference type="InterPro" id="IPR002725">
    <property type="entry name" value="YgjP-like_metallopeptidase"/>
</dbReference>
<comment type="caution">
    <text evidence="3">The sequence shown here is derived from an EMBL/GenBank/DDBJ whole genome shotgun (WGS) entry which is preliminary data.</text>
</comment>
<dbReference type="PANTHER" id="PTHR30399:SF1">
    <property type="entry name" value="UTP PYROPHOSPHATASE"/>
    <property type="match status" value="1"/>
</dbReference>
<evidence type="ECO:0000313" key="3">
    <source>
        <dbReference type="EMBL" id="GAA3671028.1"/>
    </source>
</evidence>
<proteinExistence type="predicted"/>
<feature type="region of interest" description="Disordered" evidence="1">
    <location>
        <begin position="62"/>
        <end position="82"/>
    </location>
</feature>
<accession>A0ABP7BYU4</accession>
<dbReference type="PANTHER" id="PTHR30399">
    <property type="entry name" value="UNCHARACTERIZED PROTEIN YGJP"/>
    <property type="match status" value="1"/>
</dbReference>
<feature type="domain" description="YgjP-like metallopeptidase" evidence="2">
    <location>
        <begin position="108"/>
        <end position="179"/>
    </location>
</feature>
<name>A0ABP7BYU4_9MICC</name>
<evidence type="ECO:0000313" key="4">
    <source>
        <dbReference type="Proteomes" id="UP001500752"/>
    </source>
</evidence>
<reference evidence="4" key="1">
    <citation type="journal article" date="2019" name="Int. J. Syst. Evol. Microbiol.">
        <title>The Global Catalogue of Microorganisms (GCM) 10K type strain sequencing project: providing services to taxonomists for standard genome sequencing and annotation.</title>
        <authorList>
            <consortium name="The Broad Institute Genomics Platform"/>
            <consortium name="The Broad Institute Genome Sequencing Center for Infectious Disease"/>
            <person name="Wu L."/>
            <person name="Ma J."/>
        </authorList>
    </citation>
    <scope>NUCLEOTIDE SEQUENCE [LARGE SCALE GENOMIC DNA]</scope>
    <source>
        <strain evidence="4">JCM 30742</strain>
    </source>
</reference>
<dbReference type="InterPro" id="IPR053136">
    <property type="entry name" value="UTP_pyrophosphatase-like"/>
</dbReference>
<evidence type="ECO:0000259" key="2">
    <source>
        <dbReference type="Pfam" id="PF01863"/>
    </source>
</evidence>
<dbReference type="RefSeq" id="WP_345148471.1">
    <property type="nucleotide sequence ID" value="NZ_BAABEO010000008.1"/>
</dbReference>
<dbReference type="Pfam" id="PF01863">
    <property type="entry name" value="YgjP-like"/>
    <property type="match status" value="1"/>
</dbReference>
<protein>
    <submittedName>
        <fullName evidence="3">M48 family metallopeptidase</fullName>
    </submittedName>
</protein>
<organism evidence="3 4">
    <name type="scientific">Arthrobacter ginkgonis</name>
    <dbReference type="NCBI Taxonomy" id="1630594"/>
    <lineage>
        <taxon>Bacteria</taxon>
        <taxon>Bacillati</taxon>
        <taxon>Actinomycetota</taxon>
        <taxon>Actinomycetes</taxon>
        <taxon>Micrococcales</taxon>
        <taxon>Micrococcaceae</taxon>
        <taxon>Arthrobacter</taxon>
    </lineage>
</organism>
<evidence type="ECO:0000256" key="1">
    <source>
        <dbReference type="SAM" id="MobiDB-lite"/>
    </source>
</evidence>
<dbReference type="Proteomes" id="UP001500752">
    <property type="component" value="Unassembled WGS sequence"/>
</dbReference>
<keyword evidence="4" id="KW-1185">Reference proteome</keyword>
<dbReference type="EMBL" id="BAABEO010000008">
    <property type="protein sequence ID" value="GAA3671028.1"/>
    <property type="molecule type" value="Genomic_DNA"/>
</dbReference>
<sequence>MPAHPKEHEFTSEDGVRVRVLRSARRTRTVSASWRDGAAVVSVPARLSTAQEQEWVRTMVRKLRDGRSPDGRRQGGRKVASDADLYRRAQRLDAGHLGGRALPASVCWVSNQNSRWGSATPADGTIRLSDRLRGMPEWVQDYVLVHELAHLLATDGHGPEFRALEARYPRTAEAKAYLEGVSFALHRLGPGQAPGGCADDPDDGAGTA</sequence>